<gene>
    <name evidence="8" type="primary">LOC104784569</name>
</gene>
<dbReference type="Proteomes" id="UP000694864">
    <property type="component" value="Chromosome 5"/>
</dbReference>
<keyword evidence="7" id="KW-1185">Reference proteome</keyword>
<organism evidence="7 8">
    <name type="scientific">Camelina sativa</name>
    <name type="common">False flax</name>
    <name type="synonym">Myagrum sativum</name>
    <dbReference type="NCBI Taxonomy" id="90675"/>
    <lineage>
        <taxon>Eukaryota</taxon>
        <taxon>Viridiplantae</taxon>
        <taxon>Streptophyta</taxon>
        <taxon>Embryophyta</taxon>
        <taxon>Tracheophyta</taxon>
        <taxon>Spermatophyta</taxon>
        <taxon>Magnoliopsida</taxon>
        <taxon>eudicotyledons</taxon>
        <taxon>Gunneridae</taxon>
        <taxon>Pentapetalae</taxon>
        <taxon>rosids</taxon>
        <taxon>malvids</taxon>
        <taxon>Brassicales</taxon>
        <taxon>Brassicaceae</taxon>
        <taxon>Camelineae</taxon>
        <taxon>Camelina</taxon>
    </lineage>
</organism>
<comment type="similarity">
    <text evidence="2">Belongs to the pectinesterase family.</text>
</comment>
<dbReference type="InterPro" id="IPR012334">
    <property type="entry name" value="Pectin_lyas_fold"/>
</dbReference>
<evidence type="ECO:0000256" key="4">
    <source>
        <dbReference type="ARBA" id="ARBA00022801"/>
    </source>
</evidence>
<dbReference type="Pfam" id="PF01095">
    <property type="entry name" value="Pectinesterase"/>
    <property type="match status" value="1"/>
</dbReference>
<reference evidence="8" key="2">
    <citation type="submission" date="2025-08" db="UniProtKB">
        <authorList>
            <consortium name="RefSeq"/>
        </authorList>
    </citation>
    <scope>IDENTIFICATION</scope>
    <source>
        <tissue evidence="8">Leaf</tissue>
    </source>
</reference>
<evidence type="ECO:0000256" key="2">
    <source>
        <dbReference type="ARBA" id="ARBA00008891"/>
    </source>
</evidence>
<accession>A0ABM0YYG6</accession>
<reference evidence="7" key="1">
    <citation type="journal article" date="2014" name="Nat. Commun.">
        <title>The emerging biofuel crop Camelina sativa retains a highly undifferentiated hexaploid genome structure.</title>
        <authorList>
            <person name="Kagale S."/>
            <person name="Koh C."/>
            <person name="Nixon J."/>
            <person name="Bollina V."/>
            <person name="Clarke W.E."/>
            <person name="Tuteja R."/>
            <person name="Spillane C."/>
            <person name="Robinson S.J."/>
            <person name="Links M.G."/>
            <person name="Clarke C."/>
            <person name="Higgins E.E."/>
            <person name="Huebert T."/>
            <person name="Sharpe A.G."/>
            <person name="Parkin I.A."/>
        </authorList>
    </citation>
    <scope>NUCLEOTIDE SEQUENCE [LARGE SCALE GENOMIC DNA]</scope>
    <source>
        <strain evidence="7">cv. DH55</strain>
    </source>
</reference>
<evidence type="ECO:0000313" key="8">
    <source>
        <dbReference type="RefSeq" id="XP_010507909.1"/>
    </source>
</evidence>
<evidence type="ECO:0000259" key="6">
    <source>
        <dbReference type="Pfam" id="PF01095"/>
    </source>
</evidence>
<dbReference type="InterPro" id="IPR000070">
    <property type="entry name" value="Pectinesterase_cat"/>
</dbReference>
<evidence type="ECO:0000256" key="5">
    <source>
        <dbReference type="ARBA" id="ARBA00023085"/>
    </source>
</evidence>
<dbReference type="InterPro" id="IPR011050">
    <property type="entry name" value="Pectin_lyase_fold/virulence"/>
</dbReference>
<name>A0ABM0YYG6_CAMSA</name>
<dbReference type="PANTHER" id="PTHR31321">
    <property type="entry name" value="ACYL-COA THIOESTER HYDROLASE YBHC-RELATED"/>
    <property type="match status" value="1"/>
</dbReference>
<dbReference type="GeneID" id="104784569"/>
<proteinExistence type="inferred from homology"/>
<sequence length="341" mass="37953">MKGMTLHSLCYSSYYKVCLMAMLLSVYGSTAWAEYSVQINSTISVNPNGAGNFTTIQSAIDSIPLYNENWIHILIENGTYNEKVTIPYNKSYVYLQGGGIEKTIIAYNDHQFTDSSSTFTAFSDNIIISGITFKNTYNIGDIDTPIKPAVAARLLGDKYVVLDSSFDGFQDTLYDCLGRHYYKRCVITGGIDFIFGYARSLYEGCTLNVTVGTYGPDRAFGTITAQGNQSPTAEGGFVFNDCTVTGNGKALLGRAWEPYARVIFYRSELSDVILPIGWDAWNAKEQEGHITFVEYGCIGAGANTSQRVPWIKKESEEYVLNLTSRSFINQDGWLDRLPMKF</sequence>
<evidence type="ECO:0000313" key="7">
    <source>
        <dbReference type="Proteomes" id="UP000694864"/>
    </source>
</evidence>
<dbReference type="RefSeq" id="XP_010507909.1">
    <property type="nucleotide sequence ID" value="XM_010509607.1"/>
</dbReference>
<keyword evidence="5" id="KW-0063">Aspartyl esterase</keyword>
<comment type="pathway">
    <text evidence="1">Glycan metabolism; pectin degradation; 2-dehydro-3-deoxy-D-gluconate from pectin: step 1/5.</text>
</comment>
<feature type="domain" description="Pectinesterase catalytic" evidence="6">
    <location>
        <begin position="43"/>
        <end position="330"/>
    </location>
</feature>
<dbReference type="EC" id="3.1.1.11" evidence="3"/>
<evidence type="ECO:0000256" key="3">
    <source>
        <dbReference type="ARBA" id="ARBA00013229"/>
    </source>
</evidence>
<protein>
    <recommendedName>
        <fullName evidence="3">pectinesterase</fullName>
        <ecNumber evidence="3">3.1.1.11</ecNumber>
    </recommendedName>
</protein>
<keyword evidence="4" id="KW-0378">Hydrolase</keyword>
<dbReference type="Gene3D" id="2.160.20.10">
    <property type="entry name" value="Single-stranded right-handed beta-helix, Pectin lyase-like"/>
    <property type="match status" value="1"/>
</dbReference>
<dbReference type="SUPFAM" id="SSF51126">
    <property type="entry name" value="Pectin lyase-like"/>
    <property type="match status" value="1"/>
</dbReference>
<evidence type="ECO:0000256" key="1">
    <source>
        <dbReference type="ARBA" id="ARBA00005184"/>
    </source>
</evidence>
<dbReference type="PANTHER" id="PTHR31321:SF76">
    <property type="entry name" value="PECTINESTERASE 10-RELATED"/>
    <property type="match status" value="1"/>
</dbReference>